<dbReference type="GO" id="GO:0000166">
    <property type="term" value="F:nucleotide binding"/>
    <property type="evidence" value="ECO:0007669"/>
    <property type="project" value="InterPro"/>
</dbReference>
<gene>
    <name evidence="2" type="ORF">SAMN05216241_101177</name>
</gene>
<dbReference type="RefSeq" id="WP_090018231.1">
    <property type="nucleotide sequence ID" value="NZ_FNCE01000001.1"/>
</dbReference>
<protein>
    <submittedName>
        <fullName evidence="2">Helix-hairpin-helix domain-containing protein</fullName>
    </submittedName>
</protein>
<sequence>MFAWLVKQLCPCRAVEKAKSLAGGPEAPGEAAPGGEAPTERGADERGVPQALAPLLEINGIGPKTVQHLHDGGYTTVDAVRAADEDDLAAIEGVGRRAAITLKQGLAGGEGS</sequence>
<dbReference type="EMBL" id="FNCE01000001">
    <property type="protein sequence ID" value="SDF46433.1"/>
    <property type="molecule type" value="Genomic_DNA"/>
</dbReference>
<dbReference type="AlphaFoldDB" id="A0A1G7LAF3"/>
<dbReference type="Gene3D" id="1.10.150.20">
    <property type="entry name" value="5' to 3' exonuclease, C-terminal subdomain"/>
    <property type="match status" value="1"/>
</dbReference>
<feature type="region of interest" description="Disordered" evidence="1">
    <location>
        <begin position="17"/>
        <end position="48"/>
    </location>
</feature>
<feature type="compositionally biased region" description="Low complexity" evidence="1">
    <location>
        <begin position="22"/>
        <end position="37"/>
    </location>
</feature>
<keyword evidence="3" id="KW-1185">Reference proteome</keyword>
<reference evidence="2 3" key="1">
    <citation type="submission" date="2016-10" db="EMBL/GenBank/DDBJ databases">
        <authorList>
            <person name="de Groot N.N."/>
        </authorList>
    </citation>
    <scope>NUCLEOTIDE SEQUENCE [LARGE SCALE GENOMIC DNA]</scope>
    <source>
        <strain evidence="2 3">DSM 25584</strain>
    </source>
</reference>
<feature type="compositionally biased region" description="Basic and acidic residues" evidence="1">
    <location>
        <begin position="38"/>
        <end position="47"/>
    </location>
</feature>
<organism evidence="2 3">
    <name type="scientific">Limimonas halophila</name>
    <dbReference type="NCBI Taxonomy" id="1082479"/>
    <lineage>
        <taxon>Bacteria</taxon>
        <taxon>Pseudomonadati</taxon>
        <taxon>Pseudomonadota</taxon>
        <taxon>Alphaproteobacteria</taxon>
        <taxon>Rhodospirillales</taxon>
        <taxon>Rhodovibrionaceae</taxon>
        <taxon>Limimonas</taxon>
    </lineage>
</organism>
<evidence type="ECO:0000313" key="3">
    <source>
        <dbReference type="Proteomes" id="UP000199415"/>
    </source>
</evidence>
<dbReference type="InterPro" id="IPR010995">
    <property type="entry name" value="DNA_repair_Rad51/TF_NusA_a-hlx"/>
</dbReference>
<proteinExistence type="predicted"/>
<evidence type="ECO:0000256" key="1">
    <source>
        <dbReference type="SAM" id="MobiDB-lite"/>
    </source>
</evidence>
<dbReference type="Pfam" id="PF14520">
    <property type="entry name" value="HHH_5"/>
    <property type="match status" value="1"/>
</dbReference>
<name>A0A1G7LAF3_9PROT</name>
<dbReference type="Proteomes" id="UP000199415">
    <property type="component" value="Unassembled WGS sequence"/>
</dbReference>
<dbReference type="SUPFAM" id="SSF47794">
    <property type="entry name" value="Rad51 N-terminal domain-like"/>
    <property type="match status" value="1"/>
</dbReference>
<accession>A0A1G7LAF3</accession>
<evidence type="ECO:0000313" key="2">
    <source>
        <dbReference type="EMBL" id="SDF46433.1"/>
    </source>
</evidence>